<feature type="region of interest" description="Disordered" evidence="1">
    <location>
        <begin position="266"/>
        <end position="303"/>
    </location>
</feature>
<gene>
    <name evidence="2" type="ORF">EAS61_24145</name>
</gene>
<evidence type="ECO:0000256" key="1">
    <source>
        <dbReference type="SAM" id="MobiDB-lite"/>
    </source>
</evidence>
<proteinExistence type="predicted"/>
<dbReference type="InterPro" id="IPR029045">
    <property type="entry name" value="ClpP/crotonase-like_dom_sf"/>
</dbReference>
<evidence type="ECO:0008006" key="4">
    <source>
        <dbReference type="Google" id="ProtNLM"/>
    </source>
</evidence>
<name>A0A4Q0QH42_9BRAD</name>
<dbReference type="SUPFAM" id="SSF52096">
    <property type="entry name" value="ClpP/crotonase"/>
    <property type="match status" value="1"/>
</dbReference>
<feature type="compositionally biased region" description="Low complexity" evidence="1">
    <location>
        <begin position="283"/>
        <end position="303"/>
    </location>
</feature>
<protein>
    <recommendedName>
        <fullName evidence="4">Periplasmic protein</fullName>
    </recommendedName>
</protein>
<sequence length="303" mass="31642">MKLLNSLNLRGWLLVGTAVCGVALAGAVATFGSSARAGAALEERKLPMKFSWVACEPNCRGWVSAVGIITADTPKDFEEFSRGRQLGGATVVLDSSGGSVNDAITLGRRFRNLGLLTTVGISLPNRGGQGARPAVASGAYCESMCVFLLLAGKKRYVPEAAHVRVHQIWMGDRADDAKAASYSAQDLMIVERDIGRLAKYTFDMGGAGDLLSLALSVPPWEDLHELDAGELKLTNLVTTDLVADVLPHVDISAPAMAELAPKTQARFGTGPEQPAKSTKTAEALAPTAGGVATPATPAAATQK</sequence>
<reference evidence="2 3" key="1">
    <citation type="submission" date="2018-11" db="EMBL/GenBank/DDBJ databases">
        <title>Bradyrhizobium sp. nov., isolated from effective nodules of peanut in China.</title>
        <authorList>
            <person name="Li Y."/>
        </authorList>
    </citation>
    <scope>NUCLEOTIDE SEQUENCE [LARGE SCALE GENOMIC DNA]</scope>
    <source>
        <strain evidence="2 3">CCBAU 51770</strain>
    </source>
</reference>
<dbReference type="RefSeq" id="WP_128933038.1">
    <property type="nucleotide sequence ID" value="NZ_CP022221.1"/>
</dbReference>
<dbReference type="Gene3D" id="3.90.226.10">
    <property type="entry name" value="2-enoyl-CoA Hydratase, Chain A, domain 1"/>
    <property type="match status" value="1"/>
</dbReference>
<evidence type="ECO:0000313" key="2">
    <source>
        <dbReference type="EMBL" id="RXG91791.1"/>
    </source>
</evidence>
<dbReference type="Proteomes" id="UP000290174">
    <property type="component" value="Unassembled WGS sequence"/>
</dbReference>
<accession>A0A4Q0QH42</accession>
<dbReference type="EMBL" id="RKMK01000025">
    <property type="protein sequence ID" value="RXG91791.1"/>
    <property type="molecule type" value="Genomic_DNA"/>
</dbReference>
<organism evidence="2 3">
    <name type="scientific">Bradyrhizobium zhanjiangense</name>
    <dbReference type="NCBI Taxonomy" id="1325107"/>
    <lineage>
        <taxon>Bacteria</taxon>
        <taxon>Pseudomonadati</taxon>
        <taxon>Pseudomonadota</taxon>
        <taxon>Alphaproteobacteria</taxon>
        <taxon>Hyphomicrobiales</taxon>
        <taxon>Nitrobacteraceae</taxon>
        <taxon>Bradyrhizobium</taxon>
    </lineage>
</organism>
<dbReference type="AlphaFoldDB" id="A0A4Q0QH42"/>
<comment type="caution">
    <text evidence="2">The sequence shown here is derived from an EMBL/GenBank/DDBJ whole genome shotgun (WGS) entry which is preliminary data.</text>
</comment>
<evidence type="ECO:0000313" key="3">
    <source>
        <dbReference type="Proteomes" id="UP000290174"/>
    </source>
</evidence>